<dbReference type="KEGG" id="ota:OT_ostta04g01940"/>
<dbReference type="InterPro" id="IPR038765">
    <property type="entry name" value="Papain-like_cys_pep_sf"/>
</dbReference>
<dbReference type="EC" id="3.4.19.12" evidence="3"/>
<dbReference type="InterPro" id="IPR001394">
    <property type="entry name" value="Peptidase_C19_UCH"/>
</dbReference>
<comment type="similarity">
    <text evidence="2">Belongs to the peptidase C19 family.</text>
</comment>
<dbReference type="Gene3D" id="3.90.70.10">
    <property type="entry name" value="Cysteine proteinases"/>
    <property type="match status" value="1"/>
</dbReference>
<dbReference type="GO" id="GO:0006508">
    <property type="term" value="P:proteolysis"/>
    <property type="evidence" value="ECO:0007669"/>
    <property type="project" value="UniProtKB-KW"/>
</dbReference>
<dbReference type="InterPro" id="IPR029058">
    <property type="entry name" value="AB_hydrolase_fold"/>
</dbReference>
<evidence type="ECO:0000313" key="7">
    <source>
        <dbReference type="EMBL" id="OUS49388.1"/>
    </source>
</evidence>
<dbReference type="PROSITE" id="PS50235">
    <property type="entry name" value="USP_3"/>
    <property type="match status" value="1"/>
</dbReference>
<accession>A0A1Y5III5</accession>
<dbReference type="GO" id="GO:0016579">
    <property type="term" value="P:protein deubiquitination"/>
    <property type="evidence" value="ECO:0007669"/>
    <property type="project" value="InterPro"/>
</dbReference>
<dbReference type="CDD" id="cd02663">
    <property type="entry name" value="Peptidase_C19G"/>
    <property type="match status" value="1"/>
</dbReference>
<dbReference type="SUPFAM" id="SSF54001">
    <property type="entry name" value="Cysteine proteinases"/>
    <property type="match status" value="1"/>
</dbReference>
<dbReference type="Proteomes" id="UP000195557">
    <property type="component" value="Unassembled WGS sequence"/>
</dbReference>
<dbReference type="SUPFAM" id="SSF53474">
    <property type="entry name" value="alpha/beta-Hydrolases"/>
    <property type="match status" value="1"/>
</dbReference>
<dbReference type="InterPro" id="IPR002921">
    <property type="entry name" value="Fungal_lipase-type"/>
</dbReference>
<evidence type="ECO:0000256" key="1">
    <source>
        <dbReference type="ARBA" id="ARBA00000707"/>
    </source>
</evidence>
<keyword evidence="5 7" id="KW-0378">Hydrolase</keyword>
<evidence type="ECO:0000256" key="5">
    <source>
        <dbReference type="ARBA" id="ARBA00022801"/>
    </source>
</evidence>
<dbReference type="Gene3D" id="3.40.50.1820">
    <property type="entry name" value="alpha/beta hydrolase"/>
    <property type="match status" value="1"/>
</dbReference>
<dbReference type="Pfam" id="PF01764">
    <property type="entry name" value="Lipase_3"/>
    <property type="match status" value="1"/>
</dbReference>
<evidence type="ECO:0000256" key="3">
    <source>
        <dbReference type="ARBA" id="ARBA00012759"/>
    </source>
</evidence>
<feature type="domain" description="USP" evidence="6">
    <location>
        <begin position="744"/>
        <end position="1076"/>
    </location>
</feature>
<proteinExistence type="inferred from homology"/>
<dbReference type="PROSITE" id="PS00973">
    <property type="entry name" value="USP_2"/>
    <property type="match status" value="1"/>
</dbReference>
<dbReference type="PANTHER" id="PTHR24006:SF733">
    <property type="entry name" value="RE52890P"/>
    <property type="match status" value="1"/>
</dbReference>
<dbReference type="GO" id="GO:0006629">
    <property type="term" value="P:lipid metabolic process"/>
    <property type="evidence" value="ECO:0007669"/>
    <property type="project" value="InterPro"/>
</dbReference>
<keyword evidence="4" id="KW-0645">Protease</keyword>
<sequence>MSLKRRYARASVSHFERHVSGLNSSYKDERDYGAATPPPRTWGESAVRLASVVRLSWKEALARLGIWRLDHVLAIRMLAERDMSATIAREVRAHGSRVELKGGQWRETMKELKMALRYSKSLRRAPDLKTVAKQGGVEKEAILLSDLAPALMRPAYVLFKDIEAERLILVVRGTHSAKDMITNLTGTSSPHHTMSGGDGKELRVGYAHSGFLTMARYLERVIKDDLVKALKSNPGYDMKLVGHSLGGGVAVLLTEMLLQDERFQSVGLHCYTFACPSTLSRELAESVRPFVTTCVNNSDLVAFVSFSKVNELQREVVSTALEQRLLDKWRQNAAAMSPTDVCGPTPSRFAAAAAAVGKQHYGPEKYPGWLRALRGLKDRHNKLVESSSLYRQSLLIGKTVSKTSSKLVSLSGAFIAGVVSPRPRKKDDVNEMKVARPVQENTAFKRTNQQVGDTISQAVLATDICNDAHLAHVHADAPETTAEEKNFEEYIKIARIALDEDFQKPLTAADVAKIYKAEANAAQEVLRIQADISVVKAAELLADEEATMLADYYGTDLPQLYAGSHTSSERDPVVKRRCVSMEESARHNLEETDKRDTEKLYPAGRILHFVLKSGLDEESTRTAVGPSAKPDDQGRFDSRRSLHALFDDVDLDVYSRIILSRTMIADHFLAQYEDIIDGFIAEIDASTDYATPRAHENSPTMGFLRVLKSFGSSSSRSGVIADAARVQVSAKSLGDDFPNEAKFFGLENFGNTCYCNSVLQALYACEPFRRALIERAMSSANGTSTSGRGWMSGRREPETLLDALGDLFHEISTQGKITGCVSPKAFIERLRKDNELFRGAMHQDAHEFFNFLLNECCENLESELKRSGDWESGRKTWIHDIFEGKLANQTRCMWCENTTNREECFLDLSVDVDQNTSITACLNNFSAKELLDKNDKFQCDRCGGLHEAQKRLLIQSAPKVLSLHLKRFKYIEALGRHAKLNHRVVFPSELKLPNLSDDADDPDVRYVLFSVVVHIGSGPNHGHYVCFVKNNHRWFLFDDDTVEVVDEEQLHRVFGSTVERGPMGSEHGYMLFFERQSDDQTEKM</sequence>
<dbReference type="PROSITE" id="PS00972">
    <property type="entry name" value="USP_1"/>
    <property type="match status" value="1"/>
</dbReference>
<dbReference type="CDD" id="cd00519">
    <property type="entry name" value="Lipase_3"/>
    <property type="match status" value="1"/>
</dbReference>
<dbReference type="RefSeq" id="XP_003078723.2">
    <property type="nucleotide sequence ID" value="XM_003078675.2"/>
</dbReference>
<reference evidence="7" key="1">
    <citation type="submission" date="2017-04" db="EMBL/GenBank/DDBJ databases">
        <title>Population genomics of picophytoplankton unveils novel chromosome hypervariability.</title>
        <authorList>
            <consortium name="DOE Joint Genome Institute"/>
            <person name="Blanc-Mathieu R."/>
            <person name="Krasovec M."/>
            <person name="Hebrard M."/>
            <person name="Yau S."/>
            <person name="Desgranges E."/>
            <person name="Martin J."/>
            <person name="Schackwitz W."/>
            <person name="Kuo A."/>
            <person name="Salin G."/>
            <person name="Donnadieu C."/>
            <person name="Desdevises Y."/>
            <person name="Sanchez-Ferandin S."/>
            <person name="Moreau H."/>
            <person name="Rivals E."/>
            <person name="Grigoriev I.V."/>
            <person name="Grimsley N."/>
            <person name="Eyre-Walker A."/>
            <person name="Piganeau G."/>
        </authorList>
    </citation>
    <scope>NUCLEOTIDE SEQUENCE [LARGE SCALE GENOMIC DNA]</scope>
    <source>
        <strain evidence="7">RCC 1115</strain>
    </source>
</reference>
<dbReference type="InterPro" id="IPR018200">
    <property type="entry name" value="USP_CS"/>
</dbReference>
<name>A0A1Y5III5_OSTTA</name>
<dbReference type="EMBL" id="KZ155771">
    <property type="protein sequence ID" value="OUS49388.1"/>
    <property type="molecule type" value="Genomic_DNA"/>
</dbReference>
<dbReference type="OrthoDB" id="438440at2759"/>
<dbReference type="AlphaFoldDB" id="A0A1Y5III5"/>
<evidence type="ECO:0000259" key="6">
    <source>
        <dbReference type="PROSITE" id="PS50235"/>
    </source>
</evidence>
<dbReference type="InterPro" id="IPR050164">
    <property type="entry name" value="Peptidase_C19"/>
</dbReference>
<dbReference type="GO" id="GO:0005829">
    <property type="term" value="C:cytosol"/>
    <property type="evidence" value="ECO:0007669"/>
    <property type="project" value="TreeGrafter"/>
</dbReference>
<dbReference type="GO" id="GO:0004843">
    <property type="term" value="F:cysteine-type deubiquitinase activity"/>
    <property type="evidence" value="ECO:0007669"/>
    <property type="project" value="UniProtKB-EC"/>
</dbReference>
<dbReference type="GO" id="GO:0005634">
    <property type="term" value="C:nucleus"/>
    <property type="evidence" value="ECO:0007669"/>
    <property type="project" value="TreeGrafter"/>
</dbReference>
<gene>
    <name evidence="7" type="ORF">BE221DRAFT_202640</name>
</gene>
<dbReference type="PANTHER" id="PTHR24006">
    <property type="entry name" value="UBIQUITIN CARBOXYL-TERMINAL HYDROLASE"/>
    <property type="match status" value="1"/>
</dbReference>
<dbReference type="eggNOG" id="KOG2088">
    <property type="taxonomic scope" value="Eukaryota"/>
</dbReference>
<protein>
    <recommendedName>
        <fullName evidence="3">ubiquitinyl hydrolase 1</fullName>
        <ecNumber evidence="3">3.4.19.12</ecNumber>
    </recommendedName>
</protein>
<evidence type="ECO:0000256" key="2">
    <source>
        <dbReference type="ARBA" id="ARBA00009085"/>
    </source>
</evidence>
<organism evidence="7">
    <name type="scientific">Ostreococcus tauri</name>
    <name type="common">Marine green alga</name>
    <dbReference type="NCBI Taxonomy" id="70448"/>
    <lineage>
        <taxon>Eukaryota</taxon>
        <taxon>Viridiplantae</taxon>
        <taxon>Chlorophyta</taxon>
        <taxon>Mamiellophyceae</taxon>
        <taxon>Mamiellales</taxon>
        <taxon>Bathycoccaceae</taxon>
        <taxon>Ostreococcus</taxon>
    </lineage>
</organism>
<comment type="catalytic activity">
    <reaction evidence="1">
        <text>Thiol-dependent hydrolysis of ester, thioester, amide, peptide and isopeptide bonds formed by the C-terminal Gly of ubiquitin (a 76-residue protein attached to proteins as an intracellular targeting signal).</text>
        <dbReference type="EC" id="3.4.19.12"/>
    </reaction>
</comment>
<dbReference type="Pfam" id="PF00443">
    <property type="entry name" value="UCH"/>
    <property type="match status" value="1"/>
</dbReference>
<dbReference type="InterPro" id="IPR028889">
    <property type="entry name" value="USP"/>
</dbReference>
<evidence type="ECO:0000256" key="4">
    <source>
        <dbReference type="ARBA" id="ARBA00022670"/>
    </source>
</evidence>